<dbReference type="InterPro" id="IPR023574">
    <property type="entry name" value="Ribosomal_uL4_dom_sf"/>
</dbReference>
<comment type="similarity">
    <text evidence="2">Belongs to the universal ribosomal protein uL4 family.</text>
</comment>
<dbReference type="AlphaFoldDB" id="A0A6I9W5E7"/>
<keyword evidence="4" id="KW-0496">Mitochondrion</keyword>
<dbReference type="InterPro" id="IPR013005">
    <property type="entry name" value="Ribosomal_uL4-like"/>
</dbReference>
<keyword evidence="3 10" id="KW-0689">Ribosomal protein</keyword>
<dbReference type="InterPro" id="IPR002136">
    <property type="entry name" value="Ribosomal_uL4"/>
</dbReference>
<dbReference type="GO" id="GO:0005743">
    <property type="term" value="C:mitochondrial inner membrane"/>
    <property type="evidence" value="ECO:0007669"/>
    <property type="project" value="UniProtKB-ARBA"/>
</dbReference>
<dbReference type="GO" id="GO:1990904">
    <property type="term" value="C:ribonucleoprotein complex"/>
    <property type="evidence" value="ECO:0007669"/>
    <property type="project" value="UniProtKB-KW"/>
</dbReference>
<comment type="subcellular location">
    <subcellularLocation>
        <location evidence="1">Mitochondrion</location>
    </subcellularLocation>
</comment>
<organism evidence="9 10">
    <name type="scientific">Pogonomyrmex barbatus</name>
    <name type="common">red harvester ant</name>
    <dbReference type="NCBI Taxonomy" id="144034"/>
    <lineage>
        <taxon>Eukaryota</taxon>
        <taxon>Metazoa</taxon>
        <taxon>Ecdysozoa</taxon>
        <taxon>Arthropoda</taxon>
        <taxon>Hexapoda</taxon>
        <taxon>Insecta</taxon>
        <taxon>Pterygota</taxon>
        <taxon>Neoptera</taxon>
        <taxon>Endopterygota</taxon>
        <taxon>Hymenoptera</taxon>
        <taxon>Apocrita</taxon>
        <taxon>Aculeata</taxon>
        <taxon>Formicoidea</taxon>
        <taxon>Formicidae</taxon>
        <taxon>Myrmicinae</taxon>
        <taxon>Pogonomyrmex</taxon>
    </lineage>
</organism>
<dbReference type="GO" id="GO:0003735">
    <property type="term" value="F:structural constituent of ribosome"/>
    <property type="evidence" value="ECO:0007669"/>
    <property type="project" value="InterPro"/>
</dbReference>
<name>A0A6I9W5E7_9HYME</name>
<keyword evidence="5" id="KW-0687">Ribonucleoprotein</keyword>
<evidence type="ECO:0000313" key="10">
    <source>
        <dbReference type="RefSeq" id="XP_011633733.1"/>
    </source>
</evidence>
<evidence type="ECO:0000313" key="9">
    <source>
        <dbReference type="Proteomes" id="UP000504615"/>
    </source>
</evidence>
<reference evidence="10" key="1">
    <citation type="submission" date="2025-08" db="UniProtKB">
        <authorList>
            <consortium name="RefSeq"/>
        </authorList>
    </citation>
    <scope>IDENTIFICATION</scope>
</reference>
<dbReference type="Pfam" id="PF00573">
    <property type="entry name" value="Ribosomal_L4"/>
    <property type="match status" value="1"/>
</dbReference>
<dbReference type="RefSeq" id="XP_011633733.1">
    <property type="nucleotide sequence ID" value="XM_011635431.1"/>
</dbReference>
<keyword evidence="9" id="KW-1185">Reference proteome</keyword>
<dbReference type="GO" id="GO:0005840">
    <property type="term" value="C:ribosome"/>
    <property type="evidence" value="ECO:0007669"/>
    <property type="project" value="UniProtKB-KW"/>
</dbReference>
<dbReference type="GeneID" id="105424926"/>
<feature type="region of interest" description="Disordered" evidence="8">
    <location>
        <begin position="114"/>
        <end position="133"/>
    </location>
</feature>
<protein>
    <recommendedName>
        <fullName evidence="6">Large ribosomal subunit protein uL4m</fullName>
    </recommendedName>
    <alternativeName>
        <fullName evidence="7">39S ribosomal protein L4, mitochondrial</fullName>
    </alternativeName>
</protein>
<evidence type="ECO:0000256" key="8">
    <source>
        <dbReference type="SAM" id="MobiDB-lite"/>
    </source>
</evidence>
<accession>A0A6I9W5E7</accession>
<evidence type="ECO:0000256" key="6">
    <source>
        <dbReference type="ARBA" id="ARBA00040565"/>
    </source>
</evidence>
<sequence>MSMLFQRIVSKLQGLKPICLLKYCTTVENQRKIEDIVPLISKIQYNDEKNFYQKPRQVWLENLNTIEEKKLGLITLHPHIYAAAPRIDIIHQNVRWQRMYRWVSYAHTKTRAEVRGGGKKPWPQKGLGKARHGSIRSPLWRGGGVAHGPRSPTPHFYMLPFHIRIAGLMATLSIKLAQDDLHIIDELEIPSSESSYIEQLIEERNWGPSVLFIDSYDIMPTNITLATDQIKHVNLMPIYGLNVYSMLKHNTLVLTEKAARLIEEKLLYHLHRADNYKSNSFKLNQE</sequence>
<dbReference type="PANTHER" id="PTHR10746:SF6">
    <property type="entry name" value="LARGE RIBOSOMAL SUBUNIT PROTEIN UL4M"/>
    <property type="match status" value="1"/>
</dbReference>
<evidence type="ECO:0000256" key="5">
    <source>
        <dbReference type="ARBA" id="ARBA00023274"/>
    </source>
</evidence>
<evidence type="ECO:0000256" key="7">
    <source>
        <dbReference type="ARBA" id="ARBA00082711"/>
    </source>
</evidence>
<dbReference type="NCBIfam" id="TIGR03953">
    <property type="entry name" value="rplD_bact"/>
    <property type="match status" value="1"/>
</dbReference>
<gene>
    <name evidence="10" type="primary">LOC105424926</name>
</gene>
<evidence type="ECO:0000256" key="2">
    <source>
        <dbReference type="ARBA" id="ARBA00010528"/>
    </source>
</evidence>
<dbReference type="Gene3D" id="3.40.1370.10">
    <property type="match status" value="1"/>
</dbReference>
<dbReference type="FunFam" id="3.40.1370.10:FF:000005">
    <property type="entry name" value="39S ribosomal protein L4, mitochondrial"/>
    <property type="match status" value="1"/>
</dbReference>
<dbReference type="KEGG" id="pbar:105424926"/>
<dbReference type="SUPFAM" id="SSF52166">
    <property type="entry name" value="Ribosomal protein L4"/>
    <property type="match status" value="1"/>
</dbReference>
<dbReference type="Proteomes" id="UP000504615">
    <property type="component" value="Unplaced"/>
</dbReference>
<evidence type="ECO:0000256" key="1">
    <source>
        <dbReference type="ARBA" id="ARBA00004173"/>
    </source>
</evidence>
<dbReference type="GO" id="GO:0006412">
    <property type="term" value="P:translation"/>
    <property type="evidence" value="ECO:0007669"/>
    <property type="project" value="InterPro"/>
</dbReference>
<proteinExistence type="inferred from homology"/>
<dbReference type="OrthoDB" id="275876at2759"/>
<evidence type="ECO:0000256" key="4">
    <source>
        <dbReference type="ARBA" id="ARBA00023128"/>
    </source>
</evidence>
<dbReference type="CTD" id="51073"/>
<dbReference type="PANTHER" id="PTHR10746">
    <property type="entry name" value="50S RIBOSOMAL PROTEIN L4"/>
    <property type="match status" value="1"/>
</dbReference>
<evidence type="ECO:0000256" key="3">
    <source>
        <dbReference type="ARBA" id="ARBA00022980"/>
    </source>
</evidence>